<evidence type="ECO:0000313" key="2">
    <source>
        <dbReference type="EMBL" id="MBL3609592.1"/>
    </source>
</evidence>
<reference evidence="2 3" key="1">
    <citation type="submission" date="2021-01" db="EMBL/GenBank/DDBJ databases">
        <title>Draft genomes of Rhodovulum sulfidophilum.</title>
        <authorList>
            <person name="Guzman M.S."/>
        </authorList>
    </citation>
    <scope>NUCLEOTIDE SEQUENCE [LARGE SCALE GENOMIC DNA]</scope>
    <source>
        <strain evidence="2 3">AB35</strain>
    </source>
</reference>
<dbReference type="EMBL" id="JAESJJ010000016">
    <property type="protein sequence ID" value="MBL3609592.1"/>
    <property type="molecule type" value="Genomic_DNA"/>
</dbReference>
<evidence type="ECO:0000256" key="1">
    <source>
        <dbReference type="SAM" id="Phobius"/>
    </source>
</evidence>
<keyword evidence="1" id="KW-1133">Transmembrane helix</keyword>
<proteinExistence type="predicted"/>
<accession>A0ABS1RVR6</accession>
<keyword evidence="1" id="KW-0472">Membrane</keyword>
<comment type="caution">
    <text evidence="2">The sequence shown here is derived from an EMBL/GenBank/DDBJ whole genome shotgun (WGS) entry which is preliminary data.</text>
</comment>
<protein>
    <submittedName>
        <fullName evidence="2">Uncharacterized protein</fullName>
    </submittedName>
</protein>
<dbReference type="Proteomes" id="UP000604473">
    <property type="component" value="Unassembled WGS sequence"/>
</dbReference>
<evidence type="ECO:0000313" key="3">
    <source>
        <dbReference type="Proteomes" id="UP000604473"/>
    </source>
</evidence>
<name>A0ABS1RVR6_RHOSU</name>
<keyword evidence="3" id="KW-1185">Reference proteome</keyword>
<gene>
    <name evidence="2" type="ORF">JMM60_12400</name>
</gene>
<organism evidence="2 3">
    <name type="scientific">Rhodovulum sulfidophilum</name>
    <name type="common">Rhodobacter sulfidophilus</name>
    <dbReference type="NCBI Taxonomy" id="35806"/>
    <lineage>
        <taxon>Bacteria</taxon>
        <taxon>Pseudomonadati</taxon>
        <taxon>Pseudomonadota</taxon>
        <taxon>Alphaproteobacteria</taxon>
        <taxon>Rhodobacterales</taxon>
        <taxon>Paracoccaceae</taxon>
        <taxon>Rhodovulum</taxon>
    </lineage>
</organism>
<keyword evidence="1" id="KW-0812">Transmembrane</keyword>
<sequence>MAAGHRNAELGFRLPIKTPHRHGFPREHLLAPRLMLTAFFEQVQNSFLESLKDRMRDELRNEAVLRNLAYADGVIAVWVIYAKIARLHFFREW</sequence>
<dbReference type="RefSeq" id="WP_202249443.1">
    <property type="nucleotide sequence ID" value="NZ_JAESJJ010000016.1"/>
</dbReference>
<feature type="transmembrane region" description="Helical" evidence="1">
    <location>
        <begin position="64"/>
        <end position="84"/>
    </location>
</feature>